<dbReference type="InterPro" id="IPR006530">
    <property type="entry name" value="YD"/>
</dbReference>
<evidence type="ECO:0000256" key="1">
    <source>
        <dbReference type="ARBA" id="ARBA00022737"/>
    </source>
</evidence>
<dbReference type="InterPro" id="IPR045351">
    <property type="entry name" value="DUF6531"/>
</dbReference>
<dbReference type="InterPro" id="IPR050708">
    <property type="entry name" value="T6SS_VgrG/RHS"/>
</dbReference>
<feature type="domain" description="DUF6531" evidence="4">
    <location>
        <begin position="99"/>
        <end position="177"/>
    </location>
</feature>
<feature type="chain" id="PRO_5045973657" evidence="3">
    <location>
        <begin position="33"/>
        <end position="821"/>
    </location>
</feature>
<reference evidence="6 7" key="1">
    <citation type="submission" date="2021-07" db="EMBL/GenBank/DDBJ databases">
        <title>Paraburkholderia edwinii protects Aspergillus sp. from phenazines by acting as a toxin sponge.</title>
        <authorList>
            <person name="Dahlstrom K.M."/>
            <person name="Newman D.K."/>
        </authorList>
    </citation>
    <scope>NUCLEOTIDE SEQUENCE [LARGE SCALE GENOMIC DNA]</scope>
    <source>
        <strain evidence="6 7">Pe01</strain>
    </source>
</reference>
<keyword evidence="1" id="KW-0677">Repeat</keyword>
<feature type="signal peptide" evidence="3">
    <location>
        <begin position="1"/>
        <end position="32"/>
    </location>
</feature>
<protein>
    <submittedName>
        <fullName evidence="6">RHS repeat protein</fullName>
    </submittedName>
</protein>
<evidence type="ECO:0000259" key="4">
    <source>
        <dbReference type="Pfam" id="PF20148"/>
    </source>
</evidence>
<dbReference type="EMBL" id="CP080096">
    <property type="protein sequence ID" value="QYD73463.1"/>
    <property type="molecule type" value="Genomic_DNA"/>
</dbReference>
<dbReference type="PANTHER" id="PTHR32305">
    <property type="match status" value="1"/>
</dbReference>
<proteinExistence type="predicted"/>
<keyword evidence="3" id="KW-0732">Signal</keyword>
<dbReference type="InterPro" id="IPR031325">
    <property type="entry name" value="RHS_repeat"/>
</dbReference>
<name>A0ABX8V318_9BURK</name>
<dbReference type="Pfam" id="PF25023">
    <property type="entry name" value="TEN_YD-shell"/>
    <property type="match status" value="1"/>
</dbReference>
<dbReference type="PANTHER" id="PTHR32305:SF15">
    <property type="entry name" value="PROTEIN RHSA-RELATED"/>
    <property type="match status" value="1"/>
</dbReference>
<gene>
    <name evidence="6" type="ORF">KZJ38_27960</name>
</gene>
<dbReference type="Pfam" id="PF20148">
    <property type="entry name" value="DUF6531"/>
    <property type="match status" value="1"/>
</dbReference>
<organism evidence="6 7">
    <name type="scientific">Paraburkholderia edwinii</name>
    <dbReference type="NCBI Taxonomy" id="2861782"/>
    <lineage>
        <taxon>Bacteria</taxon>
        <taxon>Pseudomonadati</taxon>
        <taxon>Pseudomonadota</taxon>
        <taxon>Betaproteobacteria</taxon>
        <taxon>Burkholderiales</taxon>
        <taxon>Burkholderiaceae</taxon>
        <taxon>Paraburkholderia</taxon>
    </lineage>
</organism>
<dbReference type="Proteomes" id="UP000826462">
    <property type="component" value="Chromosome 2"/>
</dbReference>
<dbReference type="InterPro" id="IPR056823">
    <property type="entry name" value="TEN-like_YD-shell"/>
</dbReference>
<evidence type="ECO:0000313" key="6">
    <source>
        <dbReference type="EMBL" id="QYD73463.1"/>
    </source>
</evidence>
<dbReference type="RefSeq" id="WP_219803251.1">
    <property type="nucleotide sequence ID" value="NZ_CP080096.1"/>
</dbReference>
<evidence type="ECO:0000259" key="5">
    <source>
        <dbReference type="Pfam" id="PF25023"/>
    </source>
</evidence>
<evidence type="ECO:0000313" key="7">
    <source>
        <dbReference type="Proteomes" id="UP000826462"/>
    </source>
</evidence>
<feature type="region of interest" description="Disordered" evidence="2">
    <location>
        <begin position="478"/>
        <end position="497"/>
    </location>
</feature>
<dbReference type="Pfam" id="PF05593">
    <property type="entry name" value="RHS_repeat"/>
    <property type="match status" value="1"/>
</dbReference>
<dbReference type="NCBIfam" id="TIGR01643">
    <property type="entry name" value="YD_repeat_2x"/>
    <property type="match status" value="2"/>
</dbReference>
<dbReference type="Gene3D" id="2.180.10.10">
    <property type="entry name" value="RHS repeat-associated core"/>
    <property type="match status" value="1"/>
</dbReference>
<evidence type="ECO:0000256" key="3">
    <source>
        <dbReference type="SAM" id="SignalP"/>
    </source>
</evidence>
<keyword evidence="7" id="KW-1185">Reference proteome</keyword>
<feature type="domain" description="Teneurin-like YD-shell" evidence="5">
    <location>
        <begin position="267"/>
        <end position="363"/>
    </location>
</feature>
<accession>A0ABX8V318</accession>
<evidence type="ECO:0000256" key="2">
    <source>
        <dbReference type="SAM" id="MobiDB-lite"/>
    </source>
</evidence>
<sequence length="821" mass="87903">MVDRGWLNRACLRVAHVLAVGLIVAFATDAHAGSGDASCFGLYSQSRAVPGTRGCSISVAGGTPGGMGNYSCINRLDLIDSYCATPSTPPPEASCPVADPVYPATGVTTVSETDFVSGGDLPLVFKRTYRSAPFTRTDSGFGTNWFHNWQRQLDVAKASGASAQVIAYRDDGSKLIFVKDAGQWKASGGMPFTLTQSASDWTITDLTSDTRETYSAAGVLQMVRTHERRVISLTYSDANTPAVVAPAPGLLITVTEHAEDSVPYMDLVLRFAYDTKSRIVQMTDPTGAVTRYGYDQHDNLVSVTWPDGYVRRFAYENAAFWTLLTGVIDETGSRIATWDYDAKGRAVSVSHPDTTRNVQFVYGDGKTTVTDSRRSTTLSFAPIGGVQRPIGSNSSAGSTSTTWDASGNLLTDRAADGSDTEFAYDPAGRPVRSVRRNGAGTQITSMRYADGVSLRPSMVAMPGKVRAFVYDDAGNPTGVSELTTDDPTGARGFDASTAGGQKRTYGMTYDSFNHLKTLQVYANGVLSEDWHLTTDASGNSRSWSDAVSGRDVGIYLRDAAHRPLNLSGQGIDVTVGYDARGRVSRFWYTELATRNNGYVQRRLTVSYVHSPDGRVVSRTGTVRTDSGAEVPISSSEIDVWLDNYEAGVIPAGPAGGALSLLLKGLMALPEQGLEDVCVECWISPGIRWAAGAVNWGMSVVGRAGGECATTPAVIDQLSAAANEMHAAGQLISKAGRGVTKHPDYFGFKSAEEVRQVYRTSEQLNEFAGSQVIEILKKGARTEGDGGPTGQGWVTYTKPDGVAASWTRNGEFIGFRGNQRGR</sequence>